<keyword evidence="3" id="KW-1185">Reference proteome</keyword>
<feature type="transmembrane region" description="Helical" evidence="1">
    <location>
        <begin position="39"/>
        <end position="57"/>
    </location>
</feature>
<reference evidence="2 3" key="1">
    <citation type="submission" date="2019-08" db="EMBL/GenBank/DDBJ databases">
        <title>Tsukamurella conjunctivitidis sp. nov., Tsukamurella assacharolytica sp. nov. and Tsukamurella sputae sp. nov. isolated from patients with conjunctivitis, bacteraemia (lymphoma) and respiratory infection (sputum) in Hong Kong.</title>
        <authorList>
            <person name="Fok K.M.N."/>
            <person name="Fong J.Y.H."/>
        </authorList>
    </citation>
    <scope>NUCLEOTIDE SEQUENCE [LARGE SCALE GENOMIC DNA]</scope>
    <source>
        <strain evidence="2 3">HKU70</strain>
    </source>
</reference>
<keyword evidence="1" id="KW-0812">Transmembrane</keyword>
<protein>
    <submittedName>
        <fullName evidence="2">Uncharacterized protein</fullName>
    </submittedName>
</protein>
<dbReference type="EMBL" id="VIGV01000010">
    <property type="protein sequence ID" value="TWS22325.1"/>
    <property type="molecule type" value="Genomic_DNA"/>
</dbReference>
<dbReference type="AlphaFoldDB" id="A0A5C5RJM9"/>
<evidence type="ECO:0000313" key="3">
    <source>
        <dbReference type="Proteomes" id="UP000319792"/>
    </source>
</evidence>
<gene>
    <name evidence="2" type="ORF">FK268_20185</name>
</gene>
<organism evidence="2 3">
    <name type="scientific">Tsukamurella sputi</name>
    <dbReference type="NCBI Taxonomy" id="2591848"/>
    <lineage>
        <taxon>Bacteria</taxon>
        <taxon>Bacillati</taxon>
        <taxon>Actinomycetota</taxon>
        <taxon>Actinomycetes</taxon>
        <taxon>Mycobacteriales</taxon>
        <taxon>Tsukamurellaceae</taxon>
        <taxon>Tsukamurella</taxon>
    </lineage>
</organism>
<dbReference type="RefSeq" id="WP_146437258.1">
    <property type="nucleotide sequence ID" value="NZ_VIGV01000010.1"/>
</dbReference>
<dbReference type="Proteomes" id="UP000319792">
    <property type="component" value="Unassembled WGS sequence"/>
</dbReference>
<accession>A0A5C5RJM9</accession>
<proteinExistence type="predicted"/>
<dbReference type="OrthoDB" id="582451at2"/>
<keyword evidence="1" id="KW-1133">Transmembrane helix</keyword>
<keyword evidence="1" id="KW-0472">Membrane</keyword>
<evidence type="ECO:0000313" key="2">
    <source>
        <dbReference type="EMBL" id="TWS22325.1"/>
    </source>
</evidence>
<feature type="transmembrane region" description="Helical" evidence="1">
    <location>
        <begin position="64"/>
        <end position="86"/>
    </location>
</feature>
<comment type="caution">
    <text evidence="2">The sequence shown here is derived from an EMBL/GenBank/DDBJ whole genome shotgun (WGS) entry which is preliminary data.</text>
</comment>
<evidence type="ECO:0000256" key="1">
    <source>
        <dbReference type="SAM" id="Phobius"/>
    </source>
</evidence>
<name>A0A5C5RJM9_9ACTN</name>
<sequence>MTHAQSAADRARLLAGSLLALSAVTHVSQLAVYGTAGNVVGSAGFGVVYAVLAFFVFRGARWSYLAAVVFPTIGGLLGVYRFIFIHPNPFSVFHPLLDVVIVPTAAFLWWVSRRNGSVPAANSG</sequence>
<feature type="transmembrane region" description="Helical" evidence="1">
    <location>
        <begin position="92"/>
        <end position="111"/>
    </location>
</feature>